<evidence type="ECO:0000313" key="1">
    <source>
        <dbReference type="EMBL" id="CAL1380866.1"/>
    </source>
</evidence>
<dbReference type="AlphaFoldDB" id="A0AAV2E4K4"/>
<sequence length="148" mass="16356">MLPSSAVLLYSETHALSLSPFSVSEVAVPQARKARASLIHDTPRAIQWPNDTALATFIHIIVATACKAVLGYSGDALYFLHKSSMLLLTKRQRFDAFCFLLIPQYRNAVAGFTKTQWICPRTAELRRAKHPCMLFPCGSGSVVWSSLS</sequence>
<keyword evidence="2" id="KW-1185">Reference proteome</keyword>
<organism evidence="1 2">
    <name type="scientific">Linum trigynum</name>
    <dbReference type="NCBI Taxonomy" id="586398"/>
    <lineage>
        <taxon>Eukaryota</taxon>
        <taxon>Viridiplantae</taxon>
        <taxon>Streptophyta</taxon>
        <taxon>Embryophyta</taxon>
        <taxon>Tracheophyta</taxon>
        <taxon>Spermatophyta</taxon>
        <taxon>Magnoliopsida</taxon>
        <taxon>eudicotyledons</taxon>
        <taxon>Gunneridae</taxon>
        <taxon>Pentapetalae</taxon>
        <taxon>rosids</taxon>
        <taxon>fabids</taxon>
        <taxon>Malpighiales</taxon>
        <taxon>Linaceae</taxon>
        <taxon>Linum</taxon>
    </lineage>
</organism>
<accession>A0AAV2E4K4</accession>
<protein>
    <submittedName>
        <fullName evidence="1">Uncharacterized protein</fullName>
    </submittedName>
</protein>
<proteinExistence type="predicted"/>
<gene>
    <name evidence="1" type="ORF">LTRI10_LOCUS22282</name>
</gene>
<reference evidence="1 2" key="1">
    <citation type="submission" date="2024-04" db="EMBL/GenBank/DDBJ databases">
        <authorList>
            <person name="Fracassetti M."/>
        </authorList>
    </citation>
    <scope>NUCLEOTIDE SEQUENCE [LARGE SCALE GENOMIC DNA]</scope>
</reference>
<dbReference type="EMBL" id="OZ034817">
    <property type="protein sequence ID" value="CAL1380866.1"/>
    <property type="molecule type" value="Genomic_DNA"/>
</dbReference>
<evidence type="ECO:0000313" key="2">
    <source>
        <dbReference type="Proteomes" id="UP001497516"/>
    </source>
</evidence>
<dbReference type="Proteomes" id="UP001497516">
    <property type="component" value="Chromosome 4"/>
</dbReference>
<name>A0AAV2E4K4_9ROSI</name>